<dbReference type="HOGENOM" id="CLU_2997887_0_0_1"/>
<dbReference type="KEGG" id="sla:SERLADRAFT_466546"/>
<feature type="compositionally biased region" description="Polar residues" evidence="1">
    <location>
        <begin position="1"/>
        <end position="10"/>
    </location>
</feature>
<dbReference type="GeneID" id="18819081"/>
<proteinExistence type="predicted"/>
<reference evidence="2" key="1">
    <citation type="submission" date="2011-04" db="EMBL/GenBank/DDBJ databases">
        <title>Evolution of plant cell wall degrading machinery underlies the functional diversity of forest fungi.</title>
        <authorList>
            <consortium name="US DOE Joint Genome Institute (JGI-PGF)"/>
            <person name="Eastwood D.C."/>
            <person name="Floudas D."/>
            <person name="Binder M."/>
            <person name="Majcherczyk A."/>
            <person name="Schneider P."/>
            <person name="Aerts A."/>
            <person name="Asiegbu F.O."/>
            <person name="Baker S.E."/>
            <person name="Barry K."/>
            <person name="Bendiksby M."/>
            <person name="Blumentritt M."/>
            <person name="Coutinho P.M."/>
            <person name="Cullen D."/>
            <person name="Cullen D."/>
            <person name="Gathman A."/>
            <person name="Goodell B."/>
            <person name="Henrissat B."/>
            <person name="Ihrmark K."/>
            <person name="Kauserud H."/>
            <person name="Kohler A."/>
            <person name="LaButti K."/>
            <person name="Lapidus A."/>
            <person name="Lavin J.L."/>
            <person name="Lee Y.-H."/>
            <person name="Lindquist E."/>
            <person name="Lilly W."/>
            <person name="Lucas S."/>
            <person name="Morin E."/>
            <person name="Murat C."/>
            <person name="Oguiza J.A."/>
            <person name="Park J."/>
            <person name="Pisabarro A.G."/>
            <person name="Riley R."/>
            <person name="Rosling A."/>
            <person name="Salamov A."/>
            <person name="Schmidt O."/>
            <person name="Schmutz J."/>
            <person name="Skrede I."/>
            <person name="Stenlid J."/>
            <person name="Wiebenga A."/>
            <person name="Xie X."/>
            <person name="Kues U."/>
            <person name="Hibbett D.S."/>
            <person name="Hoffmeister D."/>
            <person name="Hogberg N."/>
            <person name="Martin F."/>
            <person name="Grigoriev I.V."/>
            <person name="Watkinson S.C."/>
        </authorList>
    </citation>
    <scope>NUCLEOTIDE SEQUENCE</scope>
    <source>
        <strain evidence="2">S7.9</strain>
    </source>
</reference>
<dbReference type="Proteomes" id="UP000008064">
    <property type="component" value="Unassembled WGS sequence"/>
</dbReference>
<dbReference type="EMBL" id="GL945433">
    <property type="protein sequence ID" value="EGO25845.1"/>
    <property type="molecule type" value="Genomic_DNA"/>
</dbReference>
<evidence type="ECO:0000313" key="2">
    <source>
        <dbReference type="EMBL" id="EGO25845.1"/>
    </source>
</evidence>
<accession>F8NUD3</accession>
<protein>
    <submittedName>
        <fullName evidence="2">Uncharacterized protein</fullName>
    </submittedName>
</protein>
<dbReference type="AlphaFoldDB" id="F8NUD3"/>
<organism>
    <name type="scientific">Serpula lacrymans var. lacrymans (strain S7.9)</name>
    <name type="common">Dry rot fungus</name>
    <dbReference type="NCBI Taxonomy" id="578457"/>
    <lineage>
        <taxon>Eukaryota</taxon>
        <taxon>Fungi</taxon>
        <taxon>Dikarya</taxon>
        <taxon>Basidiomycota</taxon>
        <taxon>Agaricomycotina</taxon>
        <taxon>Agaricomycetes</taxon>
        <taxon>Agaricomycetidae</taxon>
        <taxon>Boletales</taxon>
        <taxon>Coniophorineae</taxon>
        <taxon>Serpulaceae</taxon>
        <taxon>Serpula</taxon>
    </lineage>
</organism>
<feature type="compositionally biased region" description="Basic and acidic residues" evidence="1">
    <location>
        <begin position="13"/>
        <end position="27"/>
    </location>
</feature>
<dbReference type="RefSeq" id="XP_007317967.1">
    <property type="nucleotide sequence ID" value="XM_007317905.1"/>
</dbReference>
<evidence type="ECO:0000256" key="1">
    <source>
        <dbReference type="SAM" id="MobiDB-lite"/>
    </source>
</evidence>
<gene>
    <name evidence="2" type="ORF">SERLADRAFT_466546</name>
</gene>
<feature type="region of interest" description="Disordered" evidence="1">
    <location>
        <begin position="1"/>
        <end position="32"/>
    </location>
</feature>
<sequence length="57" mass="6528">MFRASKSTPRGSEPPKKVDAPSVRQKDTTSINEHLVHLGRIRLWIMRDPSTQTERGK</sequence>
<name>F8NUD3_SERL9</name>